<dbReference type="PROSITE" id="PS50294">
    <property type="entry name" value="WD_REPEATS_REGION"/>
    <property type="match status" value="2"/>
</dbReference>
<keyword evidence="2" id="KW-0677">Repeat</keyword>
<evidence type="ECO:0000313" key="4">
    <source>
        <dbReference type="EMBL" id="GJE94288.1"/>
    </source>
</evidence>
<reference evidence="4 5" key="1">
    <citation type="submission" date="2021-08" db="EMBL/GenBank/DDBJ databases">
        <title>Draft Genome Sequence of Phanerochaete sordida strain YK-624.</title>
        <authorList>
            <person name="Mori T."/>
            <person name="Dohra H."/>
            <person name="Suzuki T."/>
            <person name="Kawagishi H."/>
            <person name="Hirai H."/>
        </authorList>
    </citation>
    <scope>NUCLEOTIDE SEQUENCE [LARGE SCALE GENOMIC DNA]</scope>
    <source>
        <strain evidence="4 5">YK-624</strain>
    </source>
</reference>
<dbReference type="Gene3D" id="2.130.10.10">
    <property type="entry name" value="YVTN repeat-like/Quinoprotein amine dehydrogenase"/>
    <property type="match status" value="2"/>
</dbReference>
<proteinExistence type="predicted"/>
<dbReference type="PANTHER" id="PTHR19848">
    <property type="entry name" value="WD40 REPEAT PROTEIN"/>
    <property type="match status" value="1"/>
</dbReference>
<sequence length="783" mass="85221">MFTIYRASNSEAAHKIYPSCLSRLGLGYPLWHPEPHDTGSPQIGDVGYARDGAFVRLFNINTSFEHYRVTTWSPQFDVREELPSKLFYSDKRHSPIGPGRFPSRGVEEIEVRGDLAGGAAGSSVALSASYGCREVHGALLVLKSHASAESLYDNRDLEAYMIREHENWHAYAQGDVGHRVEPGEIVLVCGWVKAPADWATAAFSNSSSTRGMSIGGQIAQFFGLSLSGLRRRSYSGPPMERCGTKYPDTADTNDPKNQCIFVKRYKIKKRAGLVRVILAGAGYDDPRIGGDDDKKGPDLRALAPATSERANELLFESQQRPFDPLDVLLEYILEVSKAQVALARDEDLEEMFGGEVCPIDLPTYLRKRQPPVVVEGVVGRVSINELLARERNKLHRRRITAPDLVRWPNITARGAANISSGSVDLLRGHKRDEPTLSSTPFLQVGSGAGKLRAPNSFALSPDGSLLAVSWESPRITLWRTSDGLRLNVLADLEHRHEVNVIAFSSDGKCLASGTFGRTVVLWDAVHAASLACLRGHNTMIVRLAFSPRGRHLASGSMDGMVFVWDLSTGRPSYRYVASDGSGVRQLVFNYSGSLLAAVFRSKVILFNIDTHISERAEIPFDATREDATVAFSPDGSHIAVASRVSAGVYATDNAQRKIEIGGKNDGAAFATYSADGKTIASISSGCAMMQDAVTGGIILKLPISGAASTLALSSDGKFLVTPFAQRDVMVWDARTGDRMALLQNVSELPITDLRFLPDSRRILFAGDTGPIGTVNIADISRVR</sequence>
<name>A0A9P3LGW9_9APHY</name>
<keyword evidence="1 3" id="KW-0853">WD repeat</keyword>
<accession>A0A9P3LGW9</accession>
<dbReference type="Pfam" id="PF00400">
    <property type="entry name" value="WD40"/>
    <property type="match status" value="2"/>
</dbReference>
<dbReference type="SUPFAM" id="SSF82171">
    <property type="entry name" value="DPP6 N-terminal domain-like"/>
    <property type="match status" value="1"/>
</dbReference>
<keyword evidence="5" id="KW-1185">Reference proteome</keyword>
<dbReference type="PANTHER" id="PTHR19848:SF8">
    <property type="entry name" value="F-BOX AND WD REPEAT DOMAIN CONTAINING 7"/>
    <property type="match status" value="1"/>
</dbReference>
<gene>
    <name evidence="4" type="ORF">PsYK624_104570</name>
</gene>
<feature type="repeat" description="WD" evidence="3">
    <location>
        <begin position="533"/>
        <end position="574"/>
    </location>
</feature>
<dbReference type="Proteomes" id="UP000703269">
    <property type="component" value="Unassembled WGS sequence"/>
</dbReference>
<dbReference type="InterPro" id="IPR019775">
    <property type="entry name" value="WD40_repeat_CS"/>
</dbReference>
<dbReference type="OrthoDB" id="1068471at2759"/>
<dbReference type="InterPro" id="IPR001680">
    <property type="entry name" value="WD40_rpt"/>
</dbReference>
<evidence type="ECO:0000256" key="3">
    <source>
        <dbReference type="PROSITE-ProRule" id="PRU00221"/>
    </source>
</evidence>
<organism evidence="4 5">
    <name type="scientific">Phanerochaete sordida</name>
    <dbReference type="NCBI Taxonomy" id="48140"/>
    <lineage>
        <taxon>Eukaryota</taxon>
        <taxon>Fungi</taxon>
        <taxon>Dikarya</taxon>
        <taxon>Basidiomycota</taxon>
        <taxon>Agaricomycotina</taxon>
        <taxon>Agaricomycetes</taxon>
        <taxon>Polyporales</taxon>
        <taxon>Phanerochaetaceae</taxon>
        <taxon>Phanerochaete</taxon>
    </lineage>
</organism>
<dbReference type="InterPro" id="IPR015943">
    <property type="entry name" value="WD40/YVTN_repeat-like_dom_sf"/>
</dbReference>
<dbReference type="EMBL" id="BPQB01000039">
    <property type="protein sequence ID" value="GJE94288.1"/>
    <property type="molecule type" value="Genomic_DNA"/>
</dbReference>
<dbReference type="PROSITE" id="PS00678">
    <property type="entry name" value="WD_REPEATS_1"/>
    <property type="match status" value="1"/>
</dbReference>
<dbReference type="PROSITE" id="PS50082">
    <property type="entry name" value="WD_REPEATS_2"/>
    <property type="match status" value="2"/>
</dbReference>
<feature type="repeat" description="WD" evidence="3">
    <location>
        <begin position="491"/>
        <end position="523"/>
    </location>
</feature>
<evidence type="ECO:0000256" key="1">
    <source>
        <dbReference type="ARBA" id="ARBA00022574"/>
    </source>
</evidence>
<protein>
    <submittedName>
        <fullName evidence="4">WD40 repeat domain-containing protein</fullName>
    </submittedName>
</protein>
<evidence type="ECO:0000256" key="2">
    <source>
        <dbReference type="ARBA" id="ARBA00022737"/>
    </source>
</evidence>
<dbReference type="AlphaFoldDB" id="A0A9P3LGW9"/>
<dbReference type="SMART" id="SM00320">
    <property type="entry name" value="WD40"/>
    <property type="match status" value="5"/>
</dbReference>
<comment type="caution">
    <text evidence="4">The sequence shown here is derived from an EMBL/GenBank/DDBJ whole genome shotgun (WGS) entry which is preliminary data.</text>
</comment>
<evidence type="ECO:0000313" key="5">
    <source>
        <dbReference type="Proteomes" id="UP000703269"/>
    </source>
</evidence>